<keyword evidence="3" id="KW-1185">Reference proteome</keyword>
<dbReference type="EMBL" id="CH902620">
    <property type="protein sequence ID" value="EDV32050.1"/>
    <property type="molecule type" value="Genomic_DNA"/>
</dbReference>
<gene>
    <name evidence="2" type="primary">Dana\GF15637</name>
    <name evidence="2" type="synonym">dana_GLEANR_16401</name>
    <name evidence="2" type="ORF">GF15637</name>
</gene>
<feature type="signal peptide" evidence="1">
    <location>
        <begin position="1"/>
        <end position="22"/>
    </location>
</feature>
<sequence>MTNSKLALLLLVIACLMFIAWARPRSRSSVFNEVTSLPAERRMSNDILDQISPMRRPAKRSFLVKQPKFARLKMPRSYFRDGFYNELQPEIAPGGMNFYGNDVLPLSTFELLEPDSLY</sequence>
<feature type="chain" id="PRO_5002790995" evidence="1">
    <location>
        <begin position="23"/>
        <end position="118"/>
    </location>
</feature>
<dbReference type="HOGENOM" id="CLU_2051999_0_0_1"/>
<evidence type="ECO:0000313" key="3">
    <source>
        <dbReference type="Proteomes" id="UP000007801"/>
    </source>
</evidence>
<reference evidence="2 3" key="1">
    <citation type="journal article" date="2007" name="Nature">
        <title>Evolution of genes and genomes on the Drosophila phylogeny.</title>
        <authorList>
            <consortium name="Drosophila 12 Genomes Consortium"/>
            <person name="Clark A.G."/>
            <person name="Eisen M.B."/>
            <person name="Smith D.R."/>
            <person name="Bergman C.M."/>
            <person name="Oliver B."/>
            <person name="Markow T.A."/>
            <person name="Kaufman T.C."/>
            <person name="Kellis M."/>
            <person name="Gelbart W."/>
            <person name="Iyer V.N."/>
            <person name="Pollard D.A."/>
            <person name="Sackton T.B."/>
            <person name="Larracuente A.M."/>
            <person name="Singh N.D."/>
            <person name="Abad J.P."/>
            <person name="Abt D.N."/>
            <person name="Adryan B."/>
            <person name="Aguade M."/>
            <person name="Akashi H."/>
            <person name="Anderson W.W."/>
            <person name="Aquadro C.F."/>
            <person name="Ardell D.H."/>
            <person name="Arguello R."/>
            <person name="Artieri C.G."/>
            <person name="Barbash D.A."/>
            <person name="Barker D."/>
            <person name="Barsanti P."/>
            <person name="Batterham P."/>
            <person name="Batzoglou S."/>
            <person name="Begun D."/>
            <person name="Bhutkar A."/>
            <person name="Blanco E."/>
            <person name="Bosak S.A."/>
            <person name="Bradley R.K."/>
            <person name="Brand A.D."/>
            <person name="Brent M.R."/>
            <person name="Brooks A.N."/>
            <person name="Brown R.H."/>
            <person name="Butlin R.K."/>
            <person name="Caggese C."/>
            <person name="Calvi B.R."/>
            <person name="Bernardo de Carvalho A."/>
            <person name="Caspi A."/>
            <person name="Castrezana S."/>
            <person name="Celniker S.E."/>
            <person name="Chang J.L."/>
            <person name="Chapple C."/>
            <person name="Chatterji S."/>
            <person name="Chinwalla A."/>
            <person name="Civetta A."/>
            <person name="Clifton S.W."/>
            <person name="Comeron J.M."/>
            <person name="Costello J.C."/>
            <person name="Coyne J.A."/>
            <person name="Daub J."/>
            <person name="David R.G."/>
            <person name="Delcher A.L."/>
            <person name="Delehaunty K."/>
            <person name="Do C.B."/>
            <person name="Ebling H."/>
            <person name="Edwards K."/>
            <person name="Eickbush T."/>
            <person name="Evans J.D."/>
            <person name="Filipski A."/>
            <person name="Findeiss S."/>
            <person name="Freyhult E."/>
            <person name="Fulton L."/>
            <person name="Fulton R."/>
            <person name="Garcia A.C."/>
            <person name="Gardiner A."/>
            <person name="Garfield D.A."/>
            <person name="Garvin B.E."/>
            <person name="Gibson G."/>
            <person name="Gilbert D."/>
            <person name="Gnerre S."/>
            <person name="Godfrey J."/>
            <person name="Good R."/>
            <person name="Gotea V."/>
            <person name="Gravely B."/>
            <person name="Greenberg A.J."/>
            <person name="Griffiths-Jones S."/>
            <person name="Gross S."/>
            <person name="Guigo R."/>
            <person name="Gustafson E.A."/>
            <person name="Haerty W."/>
            <person name="Hahn M.W."/>
            <person name="Halligan D.L."/>
            <person name="Halpern A.L."/>
            <person name="Halter G.M."/>
            <person name="Han M.V."/>
            <person name="Heger A."/>
            <person name="Hillier L."/>
            <person name="Hinrichs A.S."/>
            <person name="Holmes I."/>
            <person name="Hoskins R.A."/>
            <person name="Hubisz M.J."/>
            <person name="Hultmark D."/>
            <person name="Huntley M.A."/>
            <person name="Jaffe D.B."/>
            <person name="Jagadeeshan S."/>
            <person name="Jeck W.R."/>
            <person name="Johnson J."/>
            <person name="Jones C.D."/>
            <person name="Jordan W.C."/>
            <person name="Karpen G.H."/>
            <person name="Kataoka E."/>
            <person name="Keightley P.D."/>
            <person name="Kheradpour P."/>
            <person name="Kirkness E.F."/>
            <person name="Koerich L.B."/>
            <person name="Kristiansen K."/>
            <person name="Kudrna D."/>
            <person name="Kulathinal R.J."/>
            <person name="Kumar S."/>
            <person name="Kwok R."/>
            <person name="Lander E."/>
            <person name="Langley C.H."/>
            <person name="Lapoint R."/>
            <person name="Lazzaro B.P."/>
            <person name="Lee S.J."/>
            <person name="Levesque L."/>
            <person name="Li R."/>
            <person name="Lin C.F."/>
            <person name="Lin M.F."/>
            <person name="Lindblad-Toh K."/>
            <person name="Llopart A."/>
            <person name="Long M."/>
            <person name="Low L."/>
            <person name="Lozovsky E."/>
            <person name="Lu J."/>
            <person name="Luo M."/>
            <person name="Machado C.A."/>
            <person name="Makalowski W."/>
            <person name="Marzo M."/>
            <person name="Matsuda M."/>
            <person name="Matzkin L."/>
            <person name="McAllister B."/>
            <person name="McBride C.S."/>
            <person name="McKernan B."/>
            <person name="McKernan K."/>
            <person name="Mendez-Lago M."/>
            <person name="Minx P."/>
            <person name="Mollenhauer M.U."/>
            <person name="Montooth K."/>
            <person name="Mount S.M."/>
            <person name="Mu X."/>
            <person name="Myers E."/>
            <person name="Negre B."/>
            <person name="Newfeld S."/>
            <person name="Nielsen R."/>
            <person name="Noor M.A."/>
            <person name="O'Grady P."/>
            <person name="Pachter L."/>
            <person name="Papaceit M."/>
            <person name="Parisi M.J."/>
            <person name="Parisi M."/>
            <person name="Parts L."/>
            <person name="Pedersen J.S."/>
            <person name="Pesole G."/>
            <person name="Phillippy A.M."/>
            <person name="Ponting C.P."/>
            <person name="Pop M."/>
            <person name="Porcelli D."/>
            <person name="Powell J.R."/>
            <person name="Prohaska S."/>
            <person name="Pruitt K."/>
            <person name="Puig M."/>
            <person name="Quesneville H."/>
            <person name="Ram K.R."/>
            <person name="Rand D."/>
            <person name="Rasmussen M.D."/>
            <person name="Reed L.K."/>
            <person name="Reenan R."/>
            <person name="Reily A."/>
            <person name="Remington K.A."/>
            <person name="Rieger T.T."/>
            <person name="Ritchie M.G."/>
            <person name="Robin C."/>
            <person name="Rogers Y.H."/>
            <person name="Rohde C."/>
            <person name="Rozas J."/>
            <person name="Rubenfield M.J."/>
            <person name="Ruiz A."/>
            <person name="Russo S."/>
            <person name="Salzberg S.L."/>
            <person name="Sanchez-Gracia A."/>
            <person name="Saranga D.J."/>
            <person name="Sato H."/>
            <person name="Schaeffer S.W."/>
            <person name="Schatz M.C."/>
            <person name="Schlenke T."/>
            <person name="Schwartz R."/>
            <person name="Segarra C."/>
            <person name="Singh R.S."/>
            <person name="Sirot L."/>
            <person name="Sirota M."/>
            <person name="Sisneros N.B."/>
            <person name="Smith C.D."/>
            <person name="Smith T.F."/>
            <person name="Spieth J."/>
            <person name="Stage D.E."/>
            <person name="Stark A."/>
            <person name="Stephan W."/>
            <person name="Strausberg R.L."/>
            <person name="Strempel S."/>
            <person name="Sturgill D."/>
            <person name="Sutton G."/>
            <person name="Sutton G.G."/>
            <person name="Tao W."/>
            <person name="Teichmann S."/>
            <person name="Tobari Y.N."/>
            <person name="Tomimura Y."/>
            <person name="Tsolas J.M."/>
            <person name="Valente V.L."/>
            <person name="Venter E."/>
            <person name="Venter J.C."/>
            <person name="Vicario S."/>
            <person name="Vieira F.G."/>
            <person name="Vilella A.J."/>
            <person name="Villasante A."/>
            <person name="Walenz B."/>
            <person name="Wang J."/>
            <person name="Wasserman M."/>
            <person name="Watts T."/>
            <person name="Wilson D."/>
            <person name="Wilson R.K."/>
            <person name="Wing R.A."/>
            <person name="Wolfner M.F."/>
            <person name="Wong A."/>
            <person name="Wong G.K."/>
            <person name="Wu C.I."/>
            <person name="Wu G."/>
            <person name="Yamamoto D."/>
            <person name="Yang H.P."/>
            <person name="Yang S.P."/>
            <person name="Yorke J.A."/>
            <person name="Yoshida K."/>
            <person name="Zdobnov E."/>
            <person name="Zhang P."/>
            <person name="Zhang Y."/>
            <person name="Zimin A.V."/>
            <person name="Baldwin J."/>
            <person name="Abdouelleil A."/>
            <person name="Abdulkadir J."/>
            <person name="Abebe A."/>
            <person name="Abera B."/>
            <person name="Abreu J."/>
            <person name="Acer S.C."/>
            <person name="Aftuck L."/>
            <person name="Alexander A."/>
            <person name="An P."/>
            <person name="Anderson E."/>
            <person name="Anderson S."/>
            <person name="Arachi H."/>
            <person name="Azer M."/>
            <person name="Bachantsang P."/>
            <person name="Barry A."/>
            <person name="Bayul T."/>
            <person name="Berlin A."/>
            <person name="Bessette D."/>
            <person name="Bloom T."/>
            <person name="Blye J."/>
            <person name="Boguslavskiy L."/>
            <person name="Bonnet C."/>
            <person name="Boukhgalter B."/>
            <person name="Bourzgui I."/>
            <person name="Brown A."/>
            <person name="Cahill P."/>
            <person name="Channer S."/>
            <person name="Cheshatsang Y."/>
            <person name="Chuda L."/>
            <person name="Citroen M."/>
            <person name="Collymore A."/>
            <person name="Cooke P."/>
            <person name="Costello M."/>
            <person name="D'Aco K."/>
            <person name="Daza R."/>
            <person name="De Haan G."/>
            <person name="DeGray S."/>
            <person name="DeMaso C."/>
            <person name="Dhargay N."/>
            <person name="Dooley K."/>
            <person name="Dooley E."/>
            <person name="Doricent M."/>
            <person name="Dorje P."/>
            <person name="Dorjee K."/>
            <person name="Dupes A."/>
            <person name="Elong R."/>
            <person name="Falk J."/>
            <person name="Farina A."/>
            <person name="Faro S."/>
            <person name="Ferguson D."/>
            <person name="Fisher S."/>
            <person name="Foley C.D."/>
            <person name="Franke A."/>
            <person name="Friedrich D."/>
            <person name="Gadbois L."/>
            <person name="Gearin G."/>
            <person name="Gearin C.R."/>
            <person name="Giannoukos G."/>
            <person name="Goode T."/>
            <person name="Graham J."/>
            <person name="Grandbois E."/>
            <person name="Grewal S."/>
            <person name="Gyaltsen K."/>
            <person name="Hafez N."/>
            <person name="Hagos B."/>
            <person name="Hall J."/>
            <person name="Henson C."/>
            <person name="Hollinger A."/>
            <person name="Honan T."/>
            <person name="Huard M.D."/>
            <person name="Hughes L."/>
            <person name="Hurhula B."/>
            <person name="Husby M.E."/>
            <person name="Kamat A."/>
            <person name="Kanga B."/>
            <person name="Kashin S."/>
            <person name="Khazanovich D."/>
            <person name="Kisner P."/>
            <person name="Lance K."/>
            <person name="Lara M."/>
            <person name="Lee W."/>
            <person name="Lennon N."/>
            <person name="Letendre F."/>
            <person name="LeVine R."/>
            <person name="Lipovsky A."/>
            <person name="Liu X."/>
            <person name="Liu J."/>
            <person name="Liu S."/>
            <person name="Lokyitsang T."/>
            <person name="Lokyitsang Y."/>
            <person name="Lubonja R."/>
            <person name="Lui A."/>
            <person name="MacDonald P."/>
            <person name="Magnisalis V."/>
            <person name="Maru K."/>
            <person name="Matthews C."/>
            <person name="McCusker W."/>
            <person name="McDonough S."/>
            <person name="Mehta T."/>
            <person name="Meldrim J."/>
            <person name="Meneus L."/>
            <person name="Mihai O."/>
            <person name="Mihalev A."/>
            <person name="Mihova T."/>
            <person name="Mittelman R."/>
            <person name="Mlenga V."/>
            <person name="Montmayeur A."/>
            <person name="Mulrain L."/>
            <person name="Navidi A."/>
            <person name="Naylor J."/>
            <person name="Negash T."/>
            <person name="Nguyen T."/>
            <person name="Nguyen N."/>
            <person name="Nicol R."/>
            <person name="Norbu C."/>
            <person name="Norbu N."/>
            <person name="Novod N."/>
            <person name="O'Neill B."/>
            <person name="Osman S."/>
            <person name="Markiewicz E."/>
            <person name="Oyono O.L."/>
            <person name="Patti C."/>
            <person name="Phunkhang P."/>
            <person name="Pierre F."/>
            <person name="Priest M."/>
            <person name="Raghuraman S."/>
            <person name="Rege F."/>
            <person name="Reyes R."/>
            <person name="Rise C."/>
            <person name="Rogov P."/>
            <person name="Ross K."/>
            <person name="Ryan E."/>
            <person name="Settipalli S."/>
            <person name="Shea T."/>
            <person name="Sherpa N."/>
            <person name="Shi L."/>
            <person name="Shih D."/>
            <person name="Sparrow T."/>
            <person name="Spaulding J."/>
            <person name="Stalker J."/>
            <person name="Stange-Thomann N."/>
            <person name="Stavropoulos S."/>
            <person name="Stone C."/>
            <person name="Strader C."/>
            <person name="Tesfaye S."/>
            <person name="Thomson T."/>
            <person name="Thoulutsang Y."/>
            <person name="Thoulutsang D."/>
            <person name="Topham K."/>
            <person name="Topping I."/>
            <person name="Tsamla T."/>
            <person name="Vassiliev H."/>
            <person name="Vo A."/>
            <person name="Wangchuk T."/>
            <person name="Wangdi T."/>
            <person name="Weiand M."/>
            <person name="Wilkinson J."/>
            <person name="Wilson A."/>
            <person name="Yadav S."/>
            <person name="Young G."/>
            <person name="Yu Q."/>
            <person name="Zembek L."/>
            <person name="Zhong D."/>
            <person name="Zimmer A."/>
            <person name="Zwirko Z."/>
            <person name="Jaffe D.B."/>
            <person name="Alvarez P."/>
            <person name="Brockman W."/>
            <person name="Butler J."/>
            <person name="Chin C."/>
            <person name="Gnerre S."/>
            <person name="Grabherr M."/>
            <person name="Kleber M."/>
            <person name="Mauceli E."/>
            <person name="MacCallum I."/>
        </authorList>
    </citation>
    <scope>NUCLEOTIDE SEQUENCE [LARGE SCALE GENOMIC DNA]</scope>
    <source>
        <strain evidence="3">Tucson 14024-0371.13</strain>
    </source>
</reference>
<name>B3MNE2_DROAN</name>
<dbReference type="PhylomeDB" id="B3MNE2"/>
<dbReference type="STRING" id="7217.B3MNE2"/>
<dbReference type="eggNOG" id="ENOG502T9HK">
    <property type="taxonomic scope" value="Eukaryota"/>
</dbReference>
<evidence type="ECO:0000256" key="1">
    <source>
        <dbReference type="SAM" id="SignalP"/>
    </source>
</evidence>
<proteinExistence type="predicted"/>
<keyword evidence="1" id="KW-0732">Signal</keyword>
<dbReference type="Proteomes" id="UP000007801">
    <property type="component" value="Unassembled WGS sequence"/>
</dbReference>
<dbReference type="AlphaFoldDB" id="B3MNE2"/>
<accession>B3MNE2</accession>
<dbReference type="OMA" id="RMSNEIM"/>
<evidence type="ECO:0000313" key="2">
    <source>
        <dbReference type="EMBL" id="EDV32050.1"/>
    </source>
</evidence>
<organism evidence="2 3">
    <name type="scientific">Drosophila ananassae</name>
    <name type="common">Fruit fly</name>
    <dbReference type="NCBI Taxonomy" id="7217"/>
    <lineage>
        <taxon>Eukaryota</taxon>
        <taxon>Metazoa</taxon>
        <taxon>Ecdysozoa</taxon>
        <taxon>Arthropoda</taxon>
        <taxon>Hexapoda</taxon>
        <taxon>Insecta</taxon>
        <taxon>Pterygota</taxon>
        <taxon>Neoptera</taxon>
        <taxon>Endopterygota</taxon>
        <taxon>Diptera</taxon>
        <taxon>Brachycera</taxon>
        <taxon>Muscomorpha</taxon>
        <taxon>Ephydroidea</taxon>
        <taxon>Drosophilidae</taxon>
        <taxon>Drosophila</taxon>
        <taxon>Sophophora</taxon>
    </lineage>
</organism>
<dbReference type="GeneID" id="6498443"/>
<protein>
    <submittedName>
        <fullName evidence="2">Uncharacterized protein</fullName>
    </submittedName>
</protein>
<dbReference type="KEGG" id="dan:6498443"/>
<dbReference type="InParanoid" id="B3MNE2"/>
<dbReference type="OrthoDB" id="7834111at2759"/>